<dbReference type="Gene3D" id="1.20.1070.10">
    <property type="entry name" value="Rhodopsin 7-helix transmembrane proteins"/>
    <property type="match status" value="1"/>
</dbReference>
<evidence type="ECO:0000256" key="2">
    <source>
        <dbReference type="ARBA" id="ARBA00022475"/>
    </source>
</evidence>
<evidence type="ECO:0000256" key="8">
    <source>
        <dbReference type="ARBA" id="ARBA00023180"/>
    </source>
</evidence>
<organism evidence="12 13">
    <name type="scientific">Patella caerulea</name>
    <name type="common">Rayed Mediterranean limpet</name>
    <dbReference type="NCBI Taxonomy" id="87958"/>
    <lineage>
        <taxon>Eukaryota</taxon>
        <taxon>Metazoa</taxon>
        <taxon>Spiralia</taxon>
        <taxon>Lophotrochozoa</taxon>
        <taxon>Mollusca</taxon>
        <taxon>Gastropoda</taxon>
        <taxon>Patellogastropoda</taxon>
        <taxon>Patelloidea</taxon>
        <taxon>Patellidae</taxon>
        <taxon>Patella</taxon>
    </lineage>
</organism>
<feature type="transmembrane region" description="Helical" evidence="10">
    <location>
        <begin position="55"/>
        <end position="72"/>
    </location>
</feature>
<dbReference type="PRINTS" id="PR00237">
    <property type="entry name" value="GPCRRHODOPSN"/>
</dbReference>
<comment type="subcellular location">
    <subcellularLocation>
        <location evidence="1">Cell membrane</location>
        <topology evidence="1">Multi-pass membrane protein</topology>
    </subcellularLocation>
</comment>
<evidence type="ECO:0000256" key="7">
    <source>
        <dbReference type="ARBA" id="ARBA00023170"/>
    </source>
</evidence>
<comment type="caution">
    <text evidence="12">The sequence shown here is derived from an EMBL/GenBank/DDBJ whole genome shotgun (WGS) entry which is preliminary data.</text>
</comment>
<evidence type="ECO:0000256" key="1">
    <source>
        <dbReference type="ARBA" id="ARBA00004651"/>
    </source>
</evidence>
<dbReference type="PANTHER" id="PTHR24248:SF174">
    <property type="entry name" value="TYRAMINE_OCTOPAMINE RECEPTOR"/>
    <property type="match status" value="1"/>
</dbReference>
<keyword evidence="6 10" id="KW-0472">Membrane</keyword>
<dbReference type="SUPFAM" id="SSF81321">
    <property type="entry name" value="Family A G protein-coupled receptor-like"/>
    <property type="match status" value="1"/>
</dbReference>
<feature type="domain" description="G-protein coupled receptors family 1 profile" evidence="11">
    <location>
        <begin position="35"/>
        <end position="74"/>
    </location>
</feature>
<evidence type="ECO:0000256" key="4">
    <source>
        <dbReference type="ARBA" id="ARBA00022989"/>
    </source>
</evidence>
<dbReference type="Proteomes" id="UP001347796">
    <property type="component" value="Unassembled WGS sequence"/>
</dbReference>
<keyword evidence="13" id="KW-1185">Reference proteome</keyword>
<keyword evidence="2" id="KW-1003">Cell membrane</keyword>
<dbReference type="InterPro" id="IPR017452">
    <property type="entry name" value="GPCR_Rhodpsn_7TM"/>
</dbReference>
<keyword evidence="4 10" id="KW-1133">Transmembrane helix</keyword>
<feature type="transmembrane region" description="Helical" evidence="10">
    <location>
        <begin position="19"/>
        <end position="43"/>
    </location>
</feature>
<keyword evidence="3 10" id="KW-0812">Transmembrane</keyword>
<evidence type="ECO:0000313" key="13">
    <source>
        <dbReference type="Proteomes" id="UP001347796"/>
    </source>
</evidence>
<evidence type="ECO:0000256" key="3">
    <source>
        <dbReference type="ARBA" id="ARBA00022692"/>
    </source>
</evidence>
<proteinExistence type="predicted"/>
<evidence type="ECO:0000313" key="12">
    <source>
        <dbReference type="EMBL" id="KAK6174208.1"/>
    </source>
</evidence>
<evidence type="ECO:0000256" key="10">
    <source>
        <dbReference type="SAM" id="Phobius"/>
    </source>
</evidence>
<dbReference type="GO" id="GO:0004930">
    <property type="term" value="F:G protein-coupled receptor activity"/>
    <property type="evidence" value="ECO:0007669"/>
    <property type="project" value="UniProtKB-KW"/>
</dbReference>
<dbReference type="AlphaFoldDB" id="A0AAN8PFZ7"/>
<evidence type="ECO:0000256" key="5">
    <source>
        <dbReference type="ARBA" id="ARBA00023040"/>
    </source>
</evidence>
<dbReference type="GO" id="GO:0005886">
    <property type="term" value="C:plasma membrane"/>
    <property type="evidence" value="ECO:0007669"/>
    <property type="project" value="UniProtKB-SubCell"/>
</dbReference>
<sequence length="74" mass="7779">MSTNCTNITTSSPSGLEVIVFPILYIVLCLFICGGNMLTIVAVCKTEVLGTIPNMFVVSLAIADLMIGGLVIPM</sequence>
<evidence type="ECO:0000256" key="9">
    <source>
        <dbReference type="ARBA" id="ARBA00023224"/>
    </source>
</evidence>
<keyword evidence="5" id="KW-0297">G-protein coupled receptor</keyword>
<keyword evidence="8" id="KW-0325">Glycoprotein</keyword>
<dbReference type="PROSITE" id="PS50262">
    <property type="entry name" value="G_PROTEIN_RECEP_F1_2"/>
    <property type="match status" value="1"/>
</dbReference>
<keyword evidence="9" id="KW-0807">Transducer</keyword>
<gene>
    <name evidence="12" type="ORF">SNE40_017527</name>
</gene>
<reference evidence="12 13" key="1">
    <citation type="submission" date="2024-01" db="EMBL/GenBank/DDBJ databases">
        <title>The genome of the rayed Mediterranean limpet Patella caerulea (Linnaeus, 1758).</title>
        <authorList>
            <person name="Anh-Thu Weber A."/>
            <person name="Halstead-Nussloch G."/>
        </authorList>
    </citation>
    <scope>NUCLEOTIDE SEQUENCE [LARGE SCALE GENOMIC DNA]</scope>
    <source>
        <strain evidence="12">AATW-2023a</strain>
        <tissue evidence="12">Whole specimen</tissue>
    </source>
</reference>
<keyword evidence="7" id="KW-0675">Receptor</keyword>
<dbReference type="InterPro" id="IPR000276">
    <property type="entry name" value="GPCR_Rhodpsn"/>
</dbReference>
<accession>A0AAN8PFZ7</accession>
<evidence type="ECO:0000256" key="6">
    <source>
        <dbReference type="ARBA" id="ARBA00023136"/>
    </source>
</evidence>
<protein>
    <recommendedName>
        <fullName evidence="11">G-protein coupled receptors family 1 profile domain-containing protein</fullName>
    </recommendedName>
</protein>
<name>A0AAN8PFZ7_PATCE</name>
<dbReference type="EMBL" id="JAZGQO010000011">
    <property type="protein sequence ID" value="KAK6174208.1"/>
    <property type="molecule type" value="Genomic_DNA"/>
</dbReference>
<evidence type="ECO:0000259" key="11">
    <source>
        <dbReference type="PROSITE" id="PS50262"/>
    </source>
</evidence>
<dbReference type="PANTHER" id="PTHR24248">
    <property type="entry name" value="ADRENERGIC RECEPTOR-RELATED G-PROTEIN COUPLED RECEPTOR"/>
    <property type="match status" value="1"/>
</dbReference>